<dbReference type="AlphaFoldDB" id="A0A0F5JNQ1"/>
<proteinExistence type="predicted"/>
<sequence>MRQKKNIDIIYNSFFDRRVQKDISANMLYSNLKYKEQKRIITRISPIFKSCIYLKTLLPQNYNDLLGKINFTVSNLCNGVGCLTTQCIHFSNEINSYLEKRKDFEKHILLGNYDRCYTILDDIDCICVSMWSLENRILLSKLKYGTKGAIDFKDELNSKVKSLLSIFISFFWKNADVKYSLAGIKQELNMLIRLSNSSDEISDVFRYEFLKFQSSYKYEHLFWNILRMSIIDVYEFLLEILINSDFDDCDLEDIKACIKDLNNNVQDSTLGKLYANYSIGSNIQEDSLEHILLMNLFRTKQYSYLIEKAANYIQNNPCDIDILDIYIKAHLYMEYNNIDLAFLEENCLLKKMALNLFSYLKRDSNYTVSYNELNIQLNTLSHLRIGKQLFCKLSFYEKYGVSLLHYSLWTPNIKFSDIDISESDYQTILSQKVPSFIREQAFSHLFYNFVEVDNIIDAIKIYVTAYFENKQFVRNIETKNIVKKVEEKILTQECIPLEFSIFFSLVDAPNYIIYYYFKKYLFSINEKKPSDIKFPSKKISKEVEFFLLHVCTPNILSLYTRQFPTSSDVLDERLRILKQLSGIDNNNKYLTELTEITRTKTIRKRVQSLDQSMIYVDEKALKELEMDEVYKLYQSYINIDENIKTKEVSIESLEELDFNQAFDGEQDLNIKIKQVQYKYILFRQIFITIRRKFLVSYKNGLDFYLSTRIRHGTLINQLRRQFDNSHLVTNITSEGEYARDMFITNNILRLEDVKKEAIQDILLSFTKEIDNLILSLKNDIVQVQAYDLDKQHADAIFNYDHLRFEFDLSYRFVEEISKIKDYNEFIDSIFIHLWECTDILLEKMRDYLEILKKQFILKLNKLEVDVASIAEKECNITYFSDLIATCRTGVQTDIDIVKKWFYRSKGDESDFTINDLIDACIQSVAIHRNVGNFTPEVIGCSFIVFRGEFFKKLGDLIQIFLNNIIDYELASGYSTSPIIEIKESSNIIAIEVKNKIQENDLPSLEEKLKIKKSDFLNPEAMNMTRNEKNSGLIKAYNIVRNILRYDDSAFDLNIKDNYFSVDIKIDATYLMPYENISSRG</sequence>
<dbReference type="Proteomes" id="UP000033035">
    <property type="component" value="Unassembled WGS sequence"/>
</dbReference>
<keyword evidence="2" id="KW-1185">Reference proteome</keyword>
<dbReference type="STRING" id="1203610.HMPREF1536_00755"/>
<reference evidence="1 2" key="1">
    <citation type="submission" date="2013-04" db="EMBL/GenBank/DDBJ databases">
        <title>The Genome Sequence of Parabacteroides gordonii DSM 23371.</title>
        <authorList>
            <consortium name="The Broad Institute Genomics Platform"/>
            <person name="Earl A."/>
            <person name="Ward D."/>
            <person name="Feldgarden M."/>
            <person name="Gevers D."/>
            <person name="Martens E."/>
            <person name="Sakamoto M."/>
            <person name="Benno Y."/>
            <person name="Suzuki N."/>
            <person name="Matsunaga N."/>
            <person name="Koshihara K."/>
            <person name="Seki M."/>
            <person name="Komiya H."/>
            <person name="Walker B."/>
            <person name="Young S."/>
            <person name="Zeng Q."/>
            <person name="Gargeya S."/>
            <person name="Fitzgerald M."/>
            <person name="Haas B."/>
            <person name="Abouelleil A."/>
            <person name="Allen A.W."/>
            <person name="Alvarado L."/>
            <person name="Arachchi H.M."/>
            <person name="Berlin A.M."/>
            <person name="Chapman S.B."/>
            <person name="Gainer-Dewar J."/>
            <person name="Goldberg J."/>
            <person name="Griggs A."/>
            <person name="Gujja S."/>
            <person name="Hansen M."/>
            <person name="Howarth C."/>
            <person name="Imamovic A."/>
            <person name="Ireland A."/>
            <person name="Larimer J."/>
            <person name="McCowan C."/>
            <person name="Murphy C."/>
            <person name="Pearson M."/>
            <person name="Poon T.W."/>
            <person name="Priest M."/>
            <person name="Roberts A."/>
            <person name="Saif S."/>
            <person name="Shea T."/>
            <person name="Sisk P."/>
            <person name="Sykes S."/>
            <person name="Wortman J."/>
            <person name="Nusbaum C."/>
            <person name="Birren B."/>
        </authorList>
    </citation>
    <scope>NUCLEOTIDE SEQUENCE [LARGE SCALE GENOMIC DNA]</scope>
    <source>
        <strain evidence="1 2">MS-1</strain>
    </source>
</reference>
<name>A0A0F5JNQ1_9BACT</name>
<accession>A0A0F5JNQ1</accession>
<organism evidence="1 2">
    <name type="scientific">Parabacteroides gordonii MS-1 = DSM 23371</name>
    <dbReference type="NCBI Taxonomy" id="1203610"/>
    <lineage>
        <taxon>Bacteria</taxon>
        <taxon>Pseudomonadati</taxon>
        <taxon>Bacteroidota</taxon>
        <taxon>Bacteroidia</taxon>
        <taxon>Bacteroidales</taxon>
        <taxon>Tannerellaceae</taxon>
        <taxon>Parabacteroides</taxon>
    </lineage>
</organism>
<dbReference type="PATRIC" id="fig|1203610.3.peg.777"/>
<comment type="caution">
    <text evidence="1">The sequence shown here is derived from an EMBL/GenBank/DDBJ whole genome shotgun (WGS) entry which is preliminary data.</text>
</comment>
<evidence type="ECO:0000313" key="2">
    <source>
        <dbReference type="Proteomes" id="UP000033035"/>
    </source>
</evidence>
<dbReference type="RefSeq" id="WP_028727056.1">
    <property type="nucleotide sequence ID" value="NZ_AUAE01000011.1"/>
</dbReference>
<gene>
    <name evidence="1" type="ORF">HMPREF1536_00755</name>
</gene>
<dbReference type="EMBL" id="AQHW01000005">
    <property type="protein sequence ID" value="KKB59215.1"/>
    <property type="molecule type" value="Genomic_DNA"/>
</dbReference>
<protein>
    <submittedName>
        <fullName evidence="1">Uncharacterized protein</fullName>
    </submittedName>
</protein>
<dbReference type="HOGENOM" id="CLU_008371_0_0_10"/>
<evidence type="ECO:0000313" key="1">
    <source>
        <dbReference type="EMBL" id="KKB59215.1"/>
    </source>
</evidence>